<reference evidence="2 3" key="1">
    <citation type="submission" date="2019-09" db="EMBL/GenBank/DDBJ databases">
        <title>Screening of Novel Bioactive Compounds from Soil-Associated.</title>
        <authorList>
            <person name="Zhao S."/>
        </authorList>
    </citation>
    <scope>NUCLEOTIDE SEQUENCE [LARGE SCALE GENOMIC DNA]</scope>
    <source>
        <strain evidence="2 3">HIT-DPA4</strain>
    </source>
</reference>
<organism evidence="2 3">
    <name type="scientific">Streptomyces luteolifulvus</name>
    <dbReference type="NCBI Taxonomy" id="2615112"/>
    <lineage>
        <taxon>Bacteria</taxon>
        <taxon>Bacillati</taxon>
        <taxon>Actinomycetota</taxon>
        <taxon>Actinomycetes</taxon>
        <taxon>Kitasatosporales</taxon>
        <taxon>Streptomycetaceae</taxon>
        <taxon>Streptomyces</taxon>
    </lineage>
</organism>
<evidence type="ECO:0008006" key="4">
    <source>
        <dbReference type="Google" id="ProtNLM"/>
    </source>
</evidence>
<name>A0A6H9V290_9ACTN</name>
<feature type="region of interest" description="Disordered" evidence="1">
    <location>
        <begin position="60"/>
        <end position="88"/>
    </location>
</feature>
<dbReference type="EMBL" id="VZRB01000008">
    <property type="protein sequence ID" value="KAB1146828.1"/>
    <property type="molecule type" value="Genomic_DNA"/>
</dbReference>
<accession>A0A6H9V290</accession>
<evidence type="ECO:0000313" key="2">
    <source>
        <dbReference type="EMBL" id="KAB1146828.1"/>
    </source>
</evidence>
<dbReference type="AlphaFoldDB" id="A0A6H9V290"/>
<keyword evidence="3" id="KW-1185">Reference proteome</keyword>
<protein>
    <recommendedName>
        <fullName evidence="4">HK97 gp10 family phage protein</fullName>
    </recommendedName>
</protein>
<gene>
    <name evidence="2" type="ORF">F7R91_14725</name>
</gene>
<evidence type="ECO:0000313" key="3">
    <source>
        <dbReference type="Proteomes" id="UP000442707"/>
    </source>
</evidence>
<dbReference type="Proteomes" id="UP000442707">
    <property type="component" value="Unassembled WGS sequence"/>
</dbReference>
<dbReference type="RefSeq" id="WP_150948592.1">
    <property type="nucleotide sequence ID" value="NZ_VZRB01000008.1"/>
</dbReference>
<proteinExistence type="predicted"/>
<comment type="caution">
    <text evidence="2">The sequence shown here is derived from an EMBL/GenBank/DDBJ whole genome shotgun (WGS) entry which is preliminary data.</text>
</comment>
<evidence type="ECO:0000256" key="1">
    <source>
        <dbReference type="SAM" id="MobiDB-lite"/>
    </source>
</evidence>
<sequence>MINANTRQLDELANVFRVNAVRAQVQARAVVARGALNVKNGWRANATASAGQHARLYPSSISYDMKPHPTGASAEIGPDKGRPQGALGNLLEFGSVHNPPHMDGARALAAEAAAFTAHVAAIGAQMGRG</sequence>